<evidence type="ECO:0000256" key="1">
    <source>
        <dbReference type="SAM" id="Phobius"/>
    </source>
</evidence>
<protein>
    <submittedName>
        <fullName evidence="2">Uncharacterized protein</fullName>
    </submittedName>
</protein>
<dbReference type="RefSeq" id="WP_141917688.1">
    <property type="nucleotide sequence ID" value="NZ_BAAAYS010000011.1"/>
</dbReference>
<evidence type="ECO:0000313" key="3">
    <source>
        <dbReference type="Proteomes" id="UP000318331"/>
    </source>
</evidence>
<dbReference type="EMBL" id="VFPN01000002">
    <property type="protein sequence ID" value="TQM63549.1"/>
    <property type="molecule type" value="Genomic_DNA"/>
</dbReference>
<keyword evidence="1" id="KW-0812">Transmembrane</keyword>
<dbReference type="AlphaFoldDB" id="A0A543HZ09"/>
<keyword evidence="3" id="KW-1185">Reference proteome</keyword>
<reference evidence="2 3" key="1">
    <citation type="submission" date="2019-06" db="EMBL/GenBank/DDBJ databases">
        <title>Sequencing the genomes of 1000 actinobacteria strains.</title>
        <authorList>
            <person name="Klenk H.-P."/>
        </authorList>
    </citation>
    <scope>NUCLEOTIDE SEQUENCE [LARGE SCALE GENOMIC DNA]</scope>
    <source>
        <strain evidence="2 3">DSM 18031</strain>
    </source>
</reference>
<keyword evidence="1" id="KW-0472">Membrane</keyword>
<feature type="transmembrane region" description="Helical" evidence="1">
    <location>
        <begin position="27"/>
        <end position="49"/>
    </location>
</feature>
<sequence length="59" mass="6589">MWGEFADANARGRRSGIQRFLATLDPLWLSIVTGIIGVAGIVWGVITWIKMLREDAEDD</sequence>
<evidence type="ECO:0000313" key="2">
    <source>
        <dbReference type="EMBL" id="TQM63549.1"/>
    </source>
</evidence>
<organism evidence="2 3">
    <name type="scientific">Klugiella xanthotipulae</name>
    <dbReference type="NCBI Taxonomy" id="244735"/>
    <lineage>
        <taxon>Bacteria</taxon>
        <taxon>Bacillati</taxon>
        <taxon>Actinomycetota</taxon>
        <taxon>Actinomycetes</taxon>
        <taxon>Micrococcales</taxon>
        <taxon>Microbacteriaceae</taxon>
        <taxon>Klugiella</taxon>
    </lineage>
</organism>
<gene>
    <name evidence="2" type="ORF">FB466_1815</name>
</gene>
<name>A0A543HZ09_9MICO</name>
<dbReference type="Proteomes" id="UP000318331">
    <property type="component" value="Unassembled WGS sequence"/>
</dbReference>
<comment type="caution">
    <text evidence="2">The sequence shown here is derived from an EMBL/GenBank/DDBJ whole genome shotgun (WGS) entry which is preliminary data.</text>
</comment>
<proteinExistence type="predicted"/>
<keyword evidence="1" id="KW-1133">Transmembrane helix</keyword>
<accession>A0A543HZ09</accession>